<name>A0A7C9AUM0_OPUST</name>
<dbReference type="PANTHER" id="PTHR48173">
    <property type="entry name" value="GNK2-HOMOLOGOUS DOMAIN-CONTAINING PROTEIN"/>
    <property type="match status" value="1"/>
</dbReference>
<evidence type="ECO:0000313" key="1">
    <source>
        <dbReference type="EMBL" id="MBA4675370.1"/>
    </source>
</evidence>
<dbReference type="PANTHER" id="PTHR48173:SF2">
    <property type="entry name" value="VACUOLAR PROTEIN SORTING-ASSOCIATED PROTEIN 62"/>
    <property type="match status" value="1"/>
</dbReference>
<proteinExistence type="predicted"/>
<evidence type="ECO:0008006" key="2">
    <source>
        <dbReference type="Google" id="ProtNLM"/>
    </source>
</evidence>
<reference evidence="1" key="2">
    <citation type="submission" date="2020-07" db="EMBL/GenBank/DDBJ databases">
        <authorList>
            <person name="Vera ALvarez R."/>
            <person name="Arias-Moreno D.M."/>
            <person name="Jimenez-Jacinto V."/>
            <person name="Jimenez-Bremont J.F."/>
            <person name="Swaminathan K."/>
            <person name="Moose S.P."/>
            <person name="Guerrero-Gonzalez M.L."/>
            <person name="Marino-Ramirez L."/>
            <person name="Landsman D."/>
            <person name="Rodriguez-Kessler M."/>
            <person name="Delgado-Sanchez P."/>
        </authorList>
    </citation>
    <scope>NUCLEOTIDE SEQUENCE</scope>
    <source>
        <tissue evidence="1">Cladode</tissue>
    </source>
</reference>
<dbReference type="AlphaFoldDB" id="A0A7C9AUM0"/>
<organism evidence="1">
    <name type="scientific">Opuntia streptacantha</name>
    <name type="common">Prickly pear cactus</name>
    <name type="synonym">Opuntia cardona</name>
    <dbReference type="NCBI Taxonomy" id="393608"/>
    <lineage>
        <taxon>Eukaryota</taxon>
        <taxon>Viridiplantae</taxon>
        <taxon>Streptophyta</taxon>
        <taxon>Embryophyta</taxon>
        <taxon>Tracheophyta</taxon>
        <taxon>Spermatophyta</taxon>
        <taxon>Magnoliopsida</taxon>
        <taxon>eudicotyledons</taxon>
        <taxon>Gunneridae</taxon>
        <taxon>Pentapetalae</taxon>
        <taxon>Caryophyllales</taxon>
        <taxon>Cactineae</taxon>
        <taxon>Cactaceae</taxon>
        <taxon>Opuntioideae</taxon>
        <taxon>Opuntia</taxon>
    </lineage>
</organism>
<dbReference type="EMBL" id="GISG01266999">
    <property type="protein sequence ID" value="MBA4675370.1"/>
    <property type="molecule type" value="Transcribed_RNA"/>
</dbReference>
<sequence>MFGWDCCYWSTRSEYYELESLPDPFSLPAPLPQWPQGGGFSTGRICLGELEVAKVTTFDSIWSYTPTRGKEKGITFYKPTGIPDGFFCLGHYCQSNDNPLRGYVLVARAVDATKSKLHQTLESFHPSNCNNNDKCIKDPSKAKFGDLSDLPALEKPLNYMLVWSSDSEHGGTGFIWLPNPQTGYRAMGFMVTDTPEEPSVNDFRCVRSDLTENCEACDVIVEGGSNFFKPPFWIWKTRPCQRGMFGSGVSIGTFFFSTYETFKDDVLSTGCLKNQDHTLHAMPNLDQVHALINHYGPTVYFHPDEIYLPSSVQWFFDNGALLYKNGESKGKRIDSKGSVLPKGGINDGEFWIDLPKDDQKSKCVKCGNLESAELYVHVKPALGGTFTDIVMWVFCPFNGPATLKLPLKDLSLSRVGEHVSDWEHFTLRVSNFNGELWSMYFSQHSGGEWVDASALEYITGNKPIVYSSKDGHASFPHPGTYLQGPYKLGVGVRNDVAKSKFFVDSSTKYEIVAAEYLGDTIKEPCWLQFMREWGPTITYKSSSEVEKIINHLPIFFKFSLENLLELFPTELYGEEGPTGPKEKDNWFGDERW</sequence>
<protein>
    <recommendedName>
        <fullName evidence="2">Vacuolar protein sorting-associated protein 62</fullName>
    </recommendedName>
</protein>
<dbReference type="Pfam" id="PF06101">
    <property type="entry name" value="Vps62"/>
    <property type="match status" value="1"/>
</dbReference>
<accession>A0A7C9AUM0</accession>
<dbReference type="InterPro" id="IPR009291">
    <property type="entry name" value="Vps62"/>
</dbReference>
<reference evidence="1" key="1">
    <citation type="journal article" date="2013" name="J. Plant Res.">
        <title>Effect of fungi and light on seed germination of three Opuntia species from semiarid lands of central Mexico.</title>
        <authorList>
            <person name="Delgado-Sanchez P."/>
            <person name="Jimenez-Bremont J.F."/>
            <person name="Guerrero-Gonzalez Mde L."/>
            <person name="Flores J."/>
        </authorList>
    </citation>
    <scope>NUCLEOTIDE SEQUENCE</scope>
    <source>
        <tissue evidence="1">Cladode</tissue>
    </source>
</reference>